<feature type="transmembrane region" description="Helical" evidence="1">
    <location>
        <begin position="109"/>
        <end position="130"/>
    </location>
</feature>
<evidence type="ECO:0000313" key="3">
    <source>
        <dbReference type="Proteomes" id="UP000076881"/>
    </source>
</evidence>
<sequence length="150" mass="15268">MPNRNQLMIAIGEGYVDMARVIRAPPPGWSCPRLGPASRLPCLAVTAVAAAQNAALVATGSLMLPLMLLVATVATVATIAGVATVAGIASTIPPLPASYILHHTTHRSLFVSAVGATIAGISSGLSNFVLQAPLCRLDSYAAKLQGERGG</sequence>
<keyword evidence="3" id="KW-1185">Reference proteome</keyword>
<evidence type="ECO:0000313" key="2">
    <source>
        <dbReference type="EMBL" id="OAA72959.1"/>
    </source>
</evidence>
<dbReference type="AlphaFoldDB" id="A0A162MZ89"/>
<comment type="caution">
    <text evidence="2">The sequence shown here is derived from an EMBL/GenBank/DDBJ whole genome shotgun (WGS) entry which is preliminary data.</text>
</comment>
<reference evidence="2 3" key="1">
    <citation type="journal article" date="2016" name="Genome Biol. Evol.">
        <title>Divergent and convergent evolution of fungal pathogenicity.</title>
        <authorList>
            <person name="Shang Y."/>
            <person name="Xiao G."/>
            <person name="Zheng P."/>
            <person name="Cen K."/>
            <person name="Zhan S."/>
            <person name="Wang C."/>
        </authorList>
    </citation>
    <scope>NUCLEOTIDE SEQUENCE [LARGE SCALE GENOMIC DNA]</scope>
    <source>
        <strain evidence="2 3">RCEF 1005</strain>
    </source>
</reference>
<keyword evidence="1" id="KW-1133">Transmembrane helix</keyword>
<feature type="transmembrane region" description="Helical" evidence="1">
    <location>
        <begin position="66"/>
        <end position="89"/>
    </location>
</feature>
<keyword evidence="1" id="KW-0812">Transmembrane</keyword>
<protein>
    <submittedName>
        <fullName evidence="2">Uncharacterized protein</fullName>
    </submittedName>
</protein>
<keyword evidence="1" id="KW-0472">Membrane</keyword>
<accession>A0A162MZ89</accession>
<proteinExistence type="predicted"/>
<evidence type="ECO:0000256" key="1">
    <source>
        <dbReference type="SAM" id="Phobius"/>
    </source>
</evidence>
<dbReference type="Proteomes" id="UP000076881">
    <property type="component" value="Unassembled WGS sequence"/>
</dbReference>
<name>A0A162MZ89_CORDF</name>
<gene>
    <name evidence="2" type="ORF">LEL_08743</name>
</gene>
<dbReference type="EMBL" id="AZHF01000007">
    <property type="protein sequence ID" value="OAA72959.1"/>
    <property type="molecule type" value="Genomic_DNA"/>
</dbReference>
<organism evidence="2 3">
    <name type="scientific">Akanthomyces lecanii RCEF 1005</name>
    <dbReference type="NCBI Taxonomy" id="1081108"/>
    <lineage>
        <taxon>Eukaryota</taxon>
        <taxon>Fungi</taxon>
        <taxon>Dikarya</taxon>
        <taxon>Ascomycota</taxon>
        <taxon>Pezizomycotina</taxon>
        <taxon>Sordariomycetes</taxon>
        <taxon>Hypocreomycetidae</taxon>
        <taxon>Hypocreales</taxon>
        <taxon>Cordycipitaceae</taxon>
        <taxon>Akanthomyces</taxon>
        <taxon>Cordyceps confragosa</taxon>
    </lineage>
</organism>